<protein>
    <submittedName>
        <fullName evidence="2">Uncharacterized protein</fullName>
    </submittedName>
</protein>
<reference evidence="2" key="1">
    <citation type="journal article" date="2019" name="Sci. Rep.">
        <title>Draft genome of Tanacetum cinerariifolium, the natural source of mosquito coil.</title>
        <authorList>
            <person name="Yamashiro T."/>
            <person name="Shiraishi A."/>
            <person name="Satake H."/>
            <person name="Nakayama K."/>
        </authorList>
    </citation>
    <scope>NUCLEOTIDE SEQUENCE</scope>
</reference>
<gene>
    <name evidence="2" type="ORF">Tci_054232</name>
</gene>
<name>A0A6L2NCI5_TANCI</name>
<feature type="region of interest" description="Disordered" evidence="1">
    <location>
        <begin position="84"/>
        <end position="107"/>
    </location>
</feature>
<comment type="caution">
    <text evidence="2">The sequence shown here is derived from an EMBL/GenBank/DDBJ whole genome shotgun (WGS) entry which is preliminary data.</text>
</comment>
<dbReference type="AlphaFoldDB" id="A0A6L2NCI5"/>
<dbReference type="EMBL" id="BKCJ010008445">
    <property type="protein sequence ID" value="GEU82254.1"/>
    <property type="molecule type" value="Genomic_DNA"/>
</dbReference>
<proteinExistence type="predicted"/>
<evidence type="ECO:0000256" key="1">
    <source>
        <dbReference type="SAM" id="MobiDB-lite"/>
    </source>
</evidence>
<organism evidence="2">
    <name type="scientific">Tanacetum cinerariifolium</name>
    <name type="common">Dalmatian daisy</name>
    <name type="synonym">Chrysanthemum cinerariifolium</name>
    <dbReference type="NCBI Taxonomy" id="118510"/>
    <lineage>
        <taxon>Eukaryota</taxon>
        <taxon>Viridiplantae</taxon>
        <taxon>Streptophyta</taxon>
        <taxon>Embryophyta</taxon>
        <taxon>Tracheophyta</taxon>
        <taxon>Spermatophyta</taxon>
        <taxon>Magnoliopsida</taxon>
        <taxon>eudicotyledons</taxon>
        <taxon>Gunneridae</taxon>
        <taxon>Pentapetalae</taxon>
        <taxon>asterids</taxon>
        <taxon>campanulids</taxon>
        <taxon>Asterales</taxon>
        <taxon>Asteraceae</taxon>
        <taxon>Asteroideae</taxon>
        <taxon>Anthemideae</taxon>
        <taxon>Anthemidinae</taxon>
        <taxon>Tanacetum</taxon>
    </lineage>
</organism>
<sequence length="107" mass="11072">MDHPASRDAHVSHPLVKESIVTPTFESLEFPSNVIPASSTAALELNEEWVNAMVDGLDHEMTDGVVNAKSGSAPSDVVVALSAGEKGSGSLPSSTADEKAAATPFRV</sequence>
<evidence type="ECO:0000313" key="2">
    <source>
        <dbReference type="EMBL" id="GEU82254.1"/>
    </source>
</evidence>
<accession>A0A6L2NCI5</accession>